<keyword evidence="7" id="KW-1185">Reference proteome</keyword>
<dbReference type="AlphaFoldDB" id="A0A9W8GKV9"/>
<dbReference type="InterPro" id="IPR000465">
    <property type="entry name" value="XPA/RAD14"/>
</dbReference>
<dbReference type="GO" id="GO:0000110">
    <property type="term" value="C:nucleotide-excision repair factor 1 complex"/>
    <property type="evidence" value="ECO:0007669"/>
    <property type="project" value="TreeGrafter"/>
</dbReference>
<protein>
    <submittedName>
        <fullName evidence="6">DNA repair protein rad14</fullName>
    </submittedName>
</protein>
<dbReference type="GO" id="GO:0006284">
    <property type="term" value="P:base-excision repair"/>
    <property type="evidence" value="ECO:0007669"/>
    <property type="project" value="TreeGrafter"/>
</dbReference>
<evidence type="ECO:0000256" key="3">
    <source>
        <dbReference type="ARBA" id="ARBA00023242"/>
    </source>
</evidence>
<dbReference type="OrthoDB" id="68328at2759"/>
<dbReference type="NCBIfam" id="TIGR00598">
    <property type="entry name" value="rad14"/>
    <property type="match status" value="1"/>
</dbReference>
<dbReference type="GO" id="GO:0003684">
    <property type="term" value="F:damaged DNA binding"/>
    <property type="evidence" value="ECO:0007669"/>
    <property type="project" value="InterPro"/>
</dbReference>
<dbReference type="PANTHER" id="PTHR10142:SF0">
    <property type="entry name" value="DNA REPAIR PROTEIN COMPLEMENTING XP-A CELLS"/>
    <property type="match status" value="1"/>
</dbReference>
<feature type="region of interest" description="Disordered" evidence="4">
    <location>
        <begin position="22"/>
        <end position="52"/>
    </location>
</feature>
<dbReference type="GO" id="GO:0070914">
    <property type="term" value="P:UV-damage excision repair"/>
    <property type="evidence" value="ECO:0007669"/>
    <property type="project" value="TreeGrafter"/>
</dbReference>
<dbReference type="PROSITE" id="PS00753">
    <property type="entry name" value="XPA_2"/>
    <property type="match status" value="1"/>
</dbReference>
<keyword evidence="3" id="KW-0539">Nucleus</keyword>
<accession>A0A9W8GKV9</accession>
<dbReference type="SUPFAM" id="SSF46955">
    <property type="entry name" value="Putative DNA-binding domain"/>
    <property type="match status" value="1"/>
</dbReference>
<evidence type="ECO:0000256" key="1">
    <source>
        <dbReference type="ARBA" id="ARBA00004123"/>
    </source>
</evidence>
<evidence type="ECO:0000313" key="7">
    <source>
        <dbReference type="Proteomes" id="UP001151516"/>
    </source>
</evidence>
<sequence>MSEQLTAEQLAKIEANRLQALERRKLKAAPPTADGSADKTEKPKQLRKSKMSSGYYEYDFSKMNDTRAGFLEEDPTAGSPEKKKRKVVSIDDIPFDPSSETKCCECGSVDLDMVYLKIFKVMVCKPCIDKIPDKYSLLTKTEAKEDYLLTDSELRDRELFPVWEKANPHKSTWNNMLLYMRQHLESFAAKKWDGLDNLDKEFERRIDEKRERKEKKYKQSVANLRRRTRVEEWEKTRRQRLNIEVAHEHDYEPIDDGSEQKCTICGMVIEVEMFEF</sequence>
<feature type="domain" description="XPA C-terminal" evidence="5">
    <location>
        <begin position="134"/>
        <end position="182"/>
    </location>
</feature>
<dbReference type="Gene3D" id="3.90.530.10">
    <property type="entry name" value="XPA C-terminal domain"/>
    <property type="match status" value="1"/>
</dbReference>
<dbReference type="GO" id="GO:0000715">
    <property type="term" value="P:nucleotide-excision repair, DNA damage recognition"/>
    <property type="evidence" value="ECO:0007669"/>
    <property type="project" value="TreeGrafter"/>
</dbReference>
<evidence type="ECO:0000259" key="5">
    <source>
        <dbReference type="Pfam" id="PF05181"/>
    </source>
</evidence>
<dbReference type="InterPro" id="IPR022656">
    <property type="entry name" value="XPA_C"/>
</dbReference>
<dbReference type="CDD" id="cd21077">
    <property type="entry name" value="DBD_Rad14"/>
    <property type="match status" value="1"/>
</dbReference>
<dbReference type="InterPro" id="IPR022658">
    <property type="entry name" value="XPA_CS"/>
</dbReference>
<dbReference type="PANTHER" id="PTHR10142">
    <property type="entry name" value="DNA REPAIR PROTEIN COMPLEMENTING XP-A CELLS"/>
    <property type="match status" value="1"/>
</dbReference>
<reference evidence="6" key="1">
    <citation type="submission" date="2022-07" db="EMBL/GenBank/DDBJ databases">
        <title>Phylogenomic reconstructions and comparative analyses of Kickxellomycotina fungi.</title>
        <authorList>
            <person name="Reynolds N.K."/>
            <person name="Stajich J.E."/>
            <person name="Barry K."/>
            <person name="Grigoriev I.V."/>
            <person name="Crous P."/>
            <person name="Smith M.E."/>
        </authorList>
    </citation>
    <scope>NUCLEOTIDE SEQUENCE</scope>
    <source>
        <strain evidence="6">CBS 109367</strain>
    </source>
</reference>
<gene>
    <name evidence="6" type="primary">RAD14</name>
    <name evidence="6" type="ORF">IWW39_000392</name>
</gene>
<dbReference type="InterPro" id="IPR037129">
    <property type="entry name" value="XPA_sf"/>
</dbReference>
<dbReference type="Proteomes" id="UP001151516">
    <property type="component" value="Unassembled WGS sequence"/>
</dbReference>
<dbReference type="Pfam" id="PF05181">
    <property type="entry name" value="XPA_C"/>
    <property type="match status" value="1"/>
</dbReference>
<organism evidence="6 7">
    <name type="scientific">Coemansia spiralis</name>
    <dbReference type="NCBI Taxonomy" id="417178"/>
    <lineage>
        <taxon>Eukaryota</taxon>
        <taxon>Fungi</taxon>
        <taxon>Fungi incertae sedis</taxon>
        <taxon>Zoopagomycota</taxon>
        <taxon>Kickxellomycotina</taxon>
        <taxon>Kickxellomycetes</taxon>
        <taxon>Kickxellales</taxon>
        <taxon>Kickxellaceae</taxon>
        <taxon>Coemansia</taxon>
    </lineage>
</organism>
<evidence type="ECO:0000313" key="6">
    <source>
        <dbReference type="EMBL" id="KAJ2690883.1"/>
    </source>
</evidence>
<keyword evidence="2" id="KW-0862">Zinc</keyword>
<comment type="caution">
    <text evidence="6">The sequence shown here is derived from an EMBL/GenBank/DDBJ whole genome shotgun (WGS) entry which is preliminary data.</text>
</comment>
<dbReference type="GO" id="GO:1901255">
    <property type="term" value="P:nucleotide-excision repair involved in interstrand cross-link repair"/>
    <property type="evidence" value="ECO:0007669"/>
    <property type="project" value="TreeGrafter"/>
</dbReference>
<evidence type="ECO:0000256" key="2">
    <source>
        <dbReference type="ARBA" id="ARBA00022833"/>
    </source>
</evidence>
<name>A0A9W8GKV9_9FUNG</name>
<proteinExistence type="predicted"/>
<dbReference type="InterPro" id="IPR009061">
    <property type="entry name" value="DNA-bd_dom_put_sf"/>
</dbReference>
<dbReference type="EMBL" id="JANBTX010000006">
    <property type="protein sequence ID" value="KAJ2690883.1"/>
    <property type="molecule type" value="Genomic_DNA"/>
</dbReference>
<comment type="subcellular location">
    <subcellularLocation>
        <location evidence="1">Nucleus</location>
    </subcellularLocation>
</comment>
<evidence type="ECO:0000256" key="4">
    <source>
        <dbReference type="SAM" id="MobiDB-lite"/>
    </source>
</evidence>